<dbReference type="Gene3D" id="3.40.50.12780">
    <property type="entry name" value="N-terminal domain of ligase-like"/>
    <property type="match status" value="1"/>
</dbReference>
<dbReference type="GO" id="GO:0006744">
    <property type="term" value="P:ubiquinone biosynthetic process"/>
    <property type="evidence" value="ECO:0007669"/>
    <property type="project" value="TreeGrafter"/>
</dbReference>
<protein>
    <recommendedName>
        <fullName evidence="2">4-coumarate--CoA ligase</fullName>
        <ecNumber evidence="2">6.2.1.12</ecNumber>
    </recommendedName>
</protein>
<dbReference type="EMBL" id="DF974014">
    <property type="protein sequence ID" value="GAU44092.1"/>
    <property type="molecule type" value="Genomic_DNA"/>
</dbReference>
<dbReference type="PANTHER" id="PTHR24096">
    <property type="entry name" value="LONG-CHAIN-FATTY-ACID--COA LIGASE"/>
    <property type="match status" value="1"/>
</dbReference>
<keyword evidence="7" id="KW-0812">Transmembrane</keyword>
<keyword evidence="4" id="KW-0547">Nucleotide-binding</keyword>
<feature type="domain" description="AMP-dependent synthetase/ligase" evidence="8">
    <location>
        <begin position="58"/>
        <end position="417"/>
    </location>
</feature>
<accession>A0A2Z6P6H8</accession>
<sequence>MAANFNCNMTQTTITTHPHWYSSKTGIYSSVHSPLNLPTDPFVDIVSFIFSHPHDGVLALIDSSSGFSISYSKLLPLVKSMASGLHKMGVLQGDVVLLLLPNSIYYPVILLAVLYLGAVVTPLNPLSSVGEIRKQVNECGVNFAFTVPENVKKLELLLGIKPIISVPENDKDLRNECFSCFFNLIYGKFDLSQRVVIRQEDTAGILYSSGTTGLSKGVILTHRNLIAMVEHFVRFEASQYEYSCTKNVFLAALPMFHIYGLSLFAAGLLSLGSTVVVMRKFDIDEAVRVIDKYNVTHFPVVPPMVSALTAKAKGVNGSKLKSLRQVSCGAAPLSTGVINGFLHAFPNVDFIQGYGMTESTAVGTRGFNTEKFHNYSSIGLLAPNMEAKVVDWNGAFLPPGGSGELWLRGPSIMKGYLNNEEATMSTIDKDGWLHTGDIVHFDQDGYLHVSDRLKDIIKYKGFQIAPADLEAVLILHPEIVDAAVTAAKDEETGEIPVAFVVKKVGSILSPKHVIDYVAEQVAPYKKVRKVFFTDKIPRSQTGKILRKELRHRLTSKL</sequence>
<dbReference type="GO" id="GO:0005524">
    <property type="term" value="F:ATP binding"/>
    <property type="evidence" value="ECO:0007669"/>
    <property type="project" value="UniProtKB-KW"/>
</dbReference>
<dbReference type="EC" id="6.2.1.12" evidence="2"/>
<evidence type="ECO:0000256" key="3">
    <source>
        <dbReference type="ARBA" id="ARBA00022598"/>
    </source>
</evidence>
<evidence type="ECO:0000256" key="6">
    <source>
        <dbReference type="ARBA" id="ARBA00034252"/>
    </source>
</evidence>
<name>A0A2Z6P6H8_TRISU</name>
<dbReference type="InterPro" id="IPR045851">
    <property type="entry name" value="AMP-bd_C_sf"/>
</dbReference>
<keyword evidence="5" id="KW-0067">ATP-binding</keyword>
<dbReference type="GO" id="GO:0016207">
    <property type="term" value="F:4-coumarate-CoA ligase activity"/>
    <property type="evidence" value="ECO:0007669"/>
    <property type="project" value="UniProtKB-EC"/>
</dbReference>
<dbReference type="PROSITE" id="PS00455">
    <property type="entry name" value="AMP_BINDING"/>
    <property type="match status" value="1"/>
</dbReference>
<evidence type="ECO:0000259" key="8">
    <source>
        <dbReference type="Pfam" id="PF00501"/>
    </source>
</evidence>
<dbReference type="FunFam" id="3.30.300.30:FF:000007">
    <property type="entry name" value="4-coumarate--CoA ligase 2"/>
    <property type="match status" value="1"/>
</dbReference>
<keyword evidence="7" id="KW-1133">Transmembrane helix</keyword>
<dbReference type="Proteomes" id="UP000242715">
    <property type="component" value="Unassembled WGS sequence"/>
</dbReference>
<proteinExistence type="inferred from homology"/>
<dbReference type="Gene3D" id="3.30.300.30">
    <property type="match status" value="1"/>
</dbReference>
<dbReference type="InterPro" id="IPR025110">
    <property type="entry name" value="AMP-bd_C"/>
</dbReference>
<dbReference type="CDD" id="cd05904">
    <property type="entry name" value="4CL"/>
    <property type="match status" value="1"/>
</dbReference>
<dbReference type="FunFam" id="3.40.50.12780:FF:000003">
    <property type="entry name" value="Long-chain-fatty-acid--CoA ligase FadD"/>
    <property type="match status" value="1"/>
</dbReference>
<dbReference type="AlphaFoldDB" id="A0A2Z6P6H8"/>
<evidence type="ECO:0000256" key="2">
    <source>
        <dbReference type="ARBA" id="ARBA00012959"/>
    </source>
</evidence>
<keyword evidence="7" id="KW-0472">Membrane</keyword>
<dbReference type="GO" id="GO:0005777">
    <property type="term" value="C:peroxisome"/>
    <property type="evidence" value="ECO:0007669"/>
    <property type="project" value="TreeGrafter"/>
</dbReference>
<keyword evidence="11" id="KW-1185">Reference proteome</keyword>
<dbReference type="OrthoDB" id="10253869at2759"/>
<dbReference type="Pfam" id="PF13193">
    <property type="entry name" value="AMP-binding_C"/>
    <property type="match status" value="1"/>
</dbReference>
<comment type="catalytic activity">
    <reaction evidence="6">
        <text>(E)-4-coumarate + ATP + CoA = (E)-4-coumaroyl-CoA + AMP + diphosphate</text>
        <dbReference type="Rhea" id="RHEA:19641"/>
        <dbReference type="ChEBI" id="CHEBI:12876"/>
        <dbReference type="ChEBI" id="CHEBI:30616"/>
        <dbReference type="ChEBI" id="CHEBI:33019"/>
        <dbReference type="ChEBI" id="CHEBI:57287"/>
        <dbReference type="ChEBI" id="CHEBI:85008"/>
        <dbReference type="ChEBI" id="CHEBI:456215"/>
        <dbReference type="EC" id="6.2.1.12"/>
    </reaction>
    <physiologicalReaction direction="left-to-right" evidence="6">
        <dbReference type="Rhea" id="RHEA:19642"/>
    </physiologicalReaction>
</comment>
<evidence type="ECO:0000313" key="11">
    <source>
        <dbReference type="Proteomes" id="UP000242715"/>
    </source>
</evidence>
<evidence type="ECO:0000256" key="5">
    <source>
        <dbReference type="ARBA" id="ARBA00022840"/>
    </source>
</evidence>
<gene>
    <name evidence="10" type="ORF">TSUD_92360</name>
</gene>
<comment type="similarity">
    <text evidence="1">Belongs to the ATP-dependent AMP-binding enzyme family.</text>
</comment>
<evidence type="ECO:0000256" key="7">
    <source>
        <dbReference type="SAM" id="Phobius"/>
    </source>
</evidence>
<dbReference type="SUPFAM" id="SSF56801">
    <property type="entry name" value="Acetyl-CoA synthetase-like"/>
    <property type="match status" value="1"/>
</dbReference>
<feature type="transmembrane region" description="Helical" evidence="7">
    <location>
        <begin position="95"/>
        <end position="118"/>
    </location>
</feature>
<feature type="transmembrane region" description="Helical" evidence="7">
    <location>
        <begin position="256"/>
        <end position="278"/>
    </location>
</feature>
<dbReference type="InterPro" id="IPR042099">
    <property type="entry name" value="ANL_N_sf"/>
</dbReference>
<dbReference type="InterPro" id="IPR000873">
    <property type="entry name" value="AMP-dep_synth/lig_dom"/>
</dbReference>
<keyword evidence="3" id="KW-0436">Ligase</keyword>
<evidence type="ECO:0000313" key="10">
    <source>
        <dbReference type="EMBL" id="GAU44092.1"/>
    </source>
</evidence>
<dbReference type="PANTHER" id="PTHR24096:SF149">
    <property type="entry name" value="AMP-BINDING DOMAIN-CONTAINING PROTEIN-RELATED"/>
    <property type="match status" value="1"/>
</dbReference>
<reference evidence="11" key="1">
    <citation type="journal article" date="2017" name="Front. Plant Sci.">
        <title>Climate Clever Clovers: New Paradigm to Reduce the Environmental Footprint of Ruminants by Breeding Low Methanogenic Forages Utilizing Haplotype Variation.</title>
        <authorList>
            <person name="Kaur P."/>
            <person name="Appels R."/>
            <person name="Bayer P.E."/>
            <person name="Keeble-Gagnere G."/>
            <person name="Wang J."/>
            <person name="Hirakawa H."/>
            <person name="Shirasawa K."/>
            <person name="Vercoe P."/>
            <person name="Stefanova K."/>
            <person name="Durmic Z."/>
            <person name="Nichols P."/>
            <person name="Revell C."/>
            <person name="Isobe S.N."/>
            <person name="Edwards D."/>
            <person name="Erskine W."/>
        </authorList>
    </citation>
    <scope>NUCLEOTIDE SEQUENCE [LARGE SCALE GENOMIC DNA]</scope>
    <source>
        <strain evidence="11">cv. Daliak</strain>
    </source>
</reference>
<evidence type="ECO:0000256" key="4">
    <source>
        <dbReference type="ARBA" id="ARBA00022741"/>
    </source>
</evidence>
<evidence type="ECO:0000256" key="1">
    <source>
        <dbReference type="ARBA" id="ARBA00006432"/>
    </source>
</evidence>
<evidence type="ECO:0000259" key="9">
    <source>
        <dbReference type="Pfam" id="PF13193"/>
    </source>
</evidence>
<dbReference type="InterPro" id="IPR020845">
    <property type="entry name" value="AMP-binding_CS"/>
</dbReference>
<dbReference type="Pfam" id="PF00501">
    <property type="entry name" value="AMP-binding"/>
    <property type="match status" value="1"/>
</dbReference>
<organism evidence="10 11">
    <name type="scientific">Trifolium subterraneum</name>
    <name type="common">Subterranean clover</name>
    <dbReference type="NCBI Taxonomy" id="3900"/>
    <lineage>
        <taxon>Eukaryota</taxon>
        <taxon>Viridiplantae</taxon>
        <taxon>Streptophyta</taxon>
        <taxon>Embryophyta</taxon>
        <taxon>Tracheophyta</taxon>
        <taxon>Spermatophyta</taxon>
        <taxon>Magnoliopsida</taxon>
        <taxon>eudicotyledons</taxon>
        <taxon>Gunneridae</taxon>
        <taxon>Pentapetalae</taxon>
        <taxon>rosids</taxon>
        <taxon>fabids</taxon>
        <taxon>Fabales</taxon>
        <taxon>Fabaceae</taxon>
        <taxon>Papilionoideae</taxon>
        <taxon>50 kb inversion clade</taxon>
        <taxon>NPAAA clade</taxon>
        <taxon>Hologalegina</taxon>
        <taxon>IRL clade</taxon>
        <taxon>Trifolieae</taxon>
        <taxon>Trifolium</taxon>
    </lineage>
</organism>
<feature type="domain" description="AMP-binding enzyme C-terminal" evidence="9">
    <location>
        <begin position="469"/>
        <end position="543"/>
    </location>
</feature>